<reference evidence="1 2" key="1">
    <citation type="submission" date="2007-10" db="EMBL/GenBank/DDBJ databases">
        <authorList>
            <person name="Yayanos A."/>
            <person name="Ferriera S."/>
            <person name="Johnson J."/>
            <person name="Kravitz S."/>
            <person name="Halpern A."/>
            <person name="Remington K."/>
            <person name="Beeson K."/>
            <person name="Tran B."/>
            <person name="Rogers Y.-H."/>
            <person name="Friedman R."/>
            <person name="Venter J.C."/>
        </authorList>
    </citation>
    <scope>NUCLEOTIDE SEQUENCE [LARGE SCALE GENOMIC DNA]</scope>
    <source>
        <strain evidence="1 2">KT99</strain>
    </source>
</reference>
<organism evidence="1 2">
    <name type="scientific">Shewanella benthica KT99</name>
    <dbReference type="NCBI Taxonomy" id="314608"/>
    <lineage>
        <taxon>Bacteria</taxon>
        <taxon>Pseudomonadati</taxon>
        <taxon>Pseudomonadota</taxon>
        <taxon>Gammaproteobacteria</taxon>
        <taxon>Alteromonadales</taxon>
        <taxon>Shewanellaceae</taxon>
        <taxon>Shewanella</taxon>
    </lineage>
</organism>
<comment type="caution">
    <text evidence="1">The sequence shown here is derived from an EMBL/GenBank/DDBJ whole genome shotgun (WGS) entry which is preliminary data.</text>
</comment>
<sequence length="46" mass="5235">MQHKGDIDDTFVIVGVRREPARACIEIDASVYLVVKIDTPENIFLF</sequence>
<name>A9CZ13_9GAMM</name>
<dbReference type="RefSeq" id="WP_005496660.1">
    <property type="nucleotide sequence ID" value="NZ_ABIC01000004.1"/>
</dbReference>
<evidence type="ECO:0000313" key="2">
    <source>
        <dbReference type="Proteomes" id="UP000005839"/>
    </source>
</evidence>
<evidence type="ECO:0000313" key="1">
    <source>
        <dbReference type="EMBL" id="EDQ02228.1"/>
    </source>
</evidence>
<dbReference type="Proteomes" id="UP000005839">
    <property type="component" value="Unassembled WGS sequence"/>
</dbReference>
<accession>A9CZ13</accession>
<proteinExistence type="predicted"/>
<protein>
    <submittedName>
        <fullName evidence="1">Uncharacterized protein</fullName>
    </submittedName>
</protein>
<dbReference type="AlphaFoldDB" id="A9CZ13"/>
<keyword evidence="2" id="KW-1185">Reference proteome</keyword>
<dbReference type="EMBL" id="ABIC01000004">
    <property type="protein sequence ID" value="EDQ02228.1"/>
    <property type="molecule type" value="Genomic_DNA"/>
</dbReference>
<dbReference type="STRING" id="314608.KT99_12699"/>
<gene>
    <name evidence="1" type="ORF">KT99_12699</name>
</gene>